<dbReference type="InterPro" id="IPR023048">
    <property type="entry name" value="NADH:quinone_OxRdtase_FMN_depd"/>
</dbReference>
<name>A0A6S7EXC1_9BURK</name>
<feature type="domain" description="Flavodoxin-like fold" evidence="7">
    <location>
        <begin position="1"/>
        <end position="200"/>
    </location>
</feature>
<comment type="function">
    <text evidence="6">Also exhibits azoreductase activity. Catalyzes the reductive cleavage of the azo bond in aromatic azo compounds to the corresponding amines.</text>
</comment>
<dbReference type="GO" id="GO:0016655">
    <property type="term" value="F:oxidoreductase activity, acting on NAD(P)H, quinone or similar compound as acceptor"/>
    <property type="evidence" value="ECO:0007669"/>
    <property type="project" value="InterPro"/>
</dbReference>
<dbReference type="EC" id="1.6.5.-" evidence="6"/>
<dbReference type="Proteomes" id="UP000494117">
    <property type="component" value="Unassembled WGS sequence"/>
</dbReference>
<reference evidence="8 9" key="1">
    <citation type="submission" date="2020-04" db="EMBL/GenBank/DDBJ databases">
        <authorList>
            <person name="De Canck E."/>
        </authorList>
    </citation>
    <scope>NUCLEOTIDE SEQUENCE [LARGE SCALE GENOMIC DNA]</scope>
    <source>
        <strain evidence="8 9">LMG 26858</strain>
    </source>
</reference>
<dbReference type="PANTHER" id="PTHR43741">
    <property type="entry name" value="FMN-DEPENDENT NADH-AZOREDUCTASE 1"/>
    <property type="match status" value="1"/>
</dbReference>
<dbReference type="RefSeq" id="WP_175211178.1">
    <property type="nucleotide sequence ID" value="NZ_CADILG010000081.1"/>
</dbReference>
<evidence type="ECO:0000256" key="3">
    <source>
        <dbReference type="ARBA" id="ARBA00023002"/>
    </source>
</evidence>
<protein>
    <recommendedName>
        <fullName evidence="6">FMN dependent NADH:quinone oxidoreductase</fullName>
        <ecNumber evidence="6">1.6.5.-</ecNumber>
    </recommendedName>
    <alternativeName>
        <fullName evidence="6">Azo-dye reductase</fullName>
    </alternativeName>
    <alternativeName>
        <fullName evidence="6">FMN-dependent NADH-azo compound oxidoreductase</fullName>
    </alternativeName>
    <alternativeName>
        <fullName evidence="6">FMN-dependent NADH-azoreductase</fullName>
        <ecNumber evidence="6">1.7.1.17</ecNumber>
    </alternativeName>
</protein>
<gene>
    <name evidence="8" type="primary">azoR_2</name>
    <name evidence="6" type="synonym">azoR</name>
    <name evidence="8" type="ORF">LMG26858_05924</name>
</gene>
<evidence type="ECO:0000313" key="9">
    <source>
        <dbReference type="Proteomes" id="UP000494117"/>
    </source>
</evidence>
<proteinExistence type="inferred from homology"/>
<evidence type="ECO:0000256" key="4">
    <source>
        <dbReference type="ARBA" id="ARBA00023027"/>
    </source>
</evidence>
<evidence type="ECO:0000256" key="1">
    <source>
        <dbReference type="ARBA" id="ARBA00022630"/>
    </source>
</evidence>
<dbReference type="Pfam" id="PF02525">
    <property type="entry name" value="Flavodoxin_2"/>
    <property type="match status" value="1"/>
</dbReference>
<keyword evidence="9" id="KW-1185">Reference proteome</keyword>
<dbReference type="InterPro" id="IPR003680">
    <property type="entry name" value="Flavodoxin_fold"/>
</dbReference>
<feature type="binding site" evidence="6">
    <location>
        <begin position="140"/>
        <end position="143"/>
    </location>
    <ligand>
        <name>FMN</name>
        <dbReference type="ChEBI" id="CHEBI:58210"/>
    </ligand>
</feature>
<organism evidence="8 9">
    <name type="scientific">Achromobacter anxifer</name>
    <dbReference type="NCBI Taxonomy" id="1287737"/>
    <lineage>
        <taxon>Bacteria</taxon>
        <taxon>Pseudomonadati</taxon>
        <taxon>Pseudomonadota</taxon>
        <taxon>Betaproteobacteria</taxon>
        <taxon>Burkholderiales</taxon>
        <taxon>Alcaligenaceae</taxon>
        <taxon>Achromobacter</taxon>
    </lineage>
</organism>
<dbReference type="SUPFAM" id="SSF52218">
    <property type="entry name" value="Flavoproteins"/>
    <property type="match status" value="1"/>
</dbReference>
<keyword evidence="3 6" id="KW-0560">Oxidoreductase</keyword>
<dbReference type="GO" id="GO:0016652">
    <property type="term" value="F:oxidoreductase activity, acting on NAD(P)H as acceptor"/>
    <property type="evidence" value="ECO:0007669"/>
    <property type="project" value="UniProtKB-UniRule"/>
</dbReference>
<dbReference type="EC" id="1.7.1.17" evidence="6"/>
<comment type="function">
    <text evidence="6">Quinone reductase that provides resistance to thiol-specific stress caused by electrophilic quinones.</text>
</comment>
<evidence type="ECO:0000256" key="6">
    <source>
        <dbReference type="HAMAP-Rule" id="MF_01216"/>
    </source>
</evidence>
<dbReference type="AlphaFoldDB" id="A0A6S7EXC1"/>
<dbReference type="Gene3D" id="3.40.50.360">
    <property type="match status" value="1"/>
</dbReference>
<dbReference type="GO" id="GO:0010181">
    <property type="term" value="F:FMN binding"/>
    <property type="evidence" value="ECO:0007669"/>
    <property type="project" value="UniProtKB-UniRule"/>
</dbReference>
<dbReference type="InterPro" id="IPR050104">
    <property type="entry name" value="FMN-dep_NADH:Q_OxRdtase_AzoR1"/>
</dbReference>
<evidence type="ECO:0000256" key="2">
    <source>
        <dbReference type="ARBA" id="ARBA00022643"/>
    </source>
</evidence>
<evidence type="ECO:0000259" key="7">
    <source>
        <dbReference type="Pfam" id="PF02525"/>
    </source>
</evidence>
<comment type="catalytic activity">
    <reaction evidence="5">
        <text>N,N-dimethyl-1,4-phenylenediamine + anthranilate + 2 NAD(+) = 2-(4-dimethylaminophenyl)diazenylbenzoate + 2 NADH + 2 H(+)</text>
        <dbReference type="Rhea" id="RHEA:55872"/>
        <dbReference type="ChEBI" id="CHEBI:15378"/>
        <dbReference type="ChEBI" id="CHEBI:15783"/>
        <dbReference type="ChEBI" id="CHEBI:16567"/>
        <dbReference type="ChEBI" id="CHEBI:57540"/>
        <dbReference type="ChEBI" id="CHEBI:57945"/>
        <dbReference type="ChEBI" id="CHEBI:71579"/>
        <dbReference type="EC" id="1.7.1.17"/>
    </reaction>
    <physiologicalReaction direction="right-to-left" evidence="5">
        <dbReference type="Rhea" id="RHEA:55874"/>
    </physiologicalReaction>
</comment>
<keyword evidence="1 6" id="KW-0285">Flavoprotein</keyword>
<keyword evidence="4 6" id="KW-0520">NAD</keyword>
<comment type="similarity">
    <text evidence="6">Belongs to the azoreductase type 1 family.</text>
</comment>
<sequence>MNILRIVCSPRGRASESYRLSQAIVDQLIAAAPGSPAVVRDVDATALPHVDPAYAAALSARQDPADGSQESGALGRSFDLIQDLRDASHLVIATPMHNFTVPSSLKSWIDHVVRVRHTFQITPQGKVGSLEDRPVYVAISSGGDFGCGAYSQPDFLTPYLRYVLGTIGLLDVKFFSVQGTARGDAARQEARARAGAEIAAHSFTAGASPIFEEA</sequence>
<accession>A0A6S7EXC1</accession>
<comment type="catalytic activity">
    <reaction evidence="6">
        <text>2 a quinone + NADH + H(+) = 2 a 1,4-benzosemiquinone + NAD(+)</text>
        <dbReference type="Rhea" id="RHEA:65952"/>
        <dbReference type="ChEBI" id="CHEBI:15378"/>
        <dbReference type="ChEBI" id="CHEBI:57540"/>
        <dbReference type="ChEBI" id="CHEBI:57945"/>
        <dbReference type="ChEBI" id="CHEBI:132124"/>
        <dbReference type="ChEBI" id="CHEBI:134225"/>
    </reaction>
</comment>
<evidence type="ECO:0000313" key="8">
    <source>
        <dbReference type="EMBL" id="CAB3926800.1"/>
    </source>
</evidence>
<feature type="binding site" evidence="6">
    <location>
        <position position="9"/>
    </location>
    <ligand>
        <name>FMN</name>
        <dbReference type="ChEBI" id="CHEBI:58210"/>
    </ligand>
</feature>
<comment type="subunit">
    <text evidence="6">Homodimer.</text>
</comment>
<evidence type="ECO:0000256" key="5">
    <source>
        <dbReference type="ARBA" id="ARBA00048542"/>
    </source>
</evidence>
<feature type="binding site" evidence="6">
    <location>
        <begin position="15"/>
        <end position="17"/>
    </location>
    <ligand>
        <name>FMN</name>
        <dbReference type="ChEBI" id="CHEBI:58210"/>
    </ligand>
</feature>
<dbReference type="HAMAP" id="MF_01216">
    <property type="entry name" value="Azoreductase_type1"/>
    <property type="match status" value="1"/>
</dbReference>
<dbReference type="InterPro" id="IPR029039">
    <property type="entry name" value="Flavoprotein-like_sf"/>
</dbReference>
<comment type="caution">
    <text evidence="6">Lacks conserved residue(s) required for the propagation of feature annotation.</text>
</comment>
<dbReference type="GO" id="GO:0009055">
    <property type="term" value="F:electron transfer activity"/>
    <property type="evidence" value="ECO:0007669"/>
    <property type="project" value="UniProtKB-UniRule"/>
</dbReference>
<dbReference type="EMBL" id="CADILG010000081">
    <property type="protein sequence ID" value="CAB3926800.1"/>
    <property type="molecule type" value="Genomic_DNA"/>
</dbReference>
<comment type="cofactor">
    <cofactor evidence="6">
        <name>FMN</name>
        <dbReference type="ChEBI" id="CHEBI:58210"/>
    </cofactor>
    <text evidence="6">Binds 1 FMN per subunit.</text>
</comment>
<keyword evidence="2 6" id="KW-0288">FMN</keyword>
<dbReference type="PANTHER" id="PTHR43741:SF4">
    <property type="entry name" value="FMN-DEPENDENT NADH:QUINONE OXIDOREDUCTASE"/>
    <property type="match status" value="1"/>
</dbReference>